<proteinExistence type="predicted"/>
<dbReference type="SUPFAM" id="SSF47323">
    <property type="entry name" value="Anticodon-binding domain of a subclass of class I aminoacyl-tRNA synthetases"/>
    <property type="match status" value="1"/>
</dbReference>
<dbReference type="PANTHER" id="PTHR42780:SF1">
    <property type="entry name" value="ISOLEUCINE--TRNA LIGASE, CYTOPLASMIC"/>
    <property type="match status" value="1"/>
</dbReference>
<gene>
    <name evidence="4" type="ORF">US50_C0058G0005</name>
</gene>
<name>A0A0G0GT11_9BACT</name>
<keyword evidence="3" id="KW-0067">ATP-binding</keyword>
<dbReference type="EMBL" id="LBTF01000058">
    <property type="protein sequence ID" value="KKQ34198.1"/>
    <property type="molecule type" value="Genomic_DNA"/>
</dbReference>
<accession>A0A0G0GT11</accession>
<evidence type="ECO:0000256" key="2">
    <source>
        <dbReference type="ARBA" id="ARBA00022741"/>
    </source>
</evidence>
<keyword evidence="2" id="KW-0547">Nucleotide-binding</keyword>
<evidence type="ECO:0000313" key="5">
    <source>
        <dbReference type="Proteomes" id="UP000033876"/>
    </source>
</evidence>
<keyword evidence="1 4" id="KW-0436">Ligase</keyword>
<dbReference type="GO" id="GO:0004822">
    <property type="term" value="F:isoleucine-tRNA ligase activity"/>
    <property type="evidence" value="ECO:0007669"/>
    <property type="project" value="InterPro"/>
</dbReference>
<evidence type="ECO:0000256" key="3">
    <source>
        <dbReference type="ARBA" id="ARBA00022840"/>
    </source>
</evidence>
<evidence type="ECO:0000256" key="1">
    <source>
        <dbReference type="ARBA" id="ARBA00022598"/>
    </source>
</evidence>
<dbReference type="PANTHER" id="PTHR42780">
    <property type="entry name" value="SOLEUCYL-TRNA SYNTHETASE"/>
    <property type="match status" value="1"/>
</dbReference>
<organism evidence="4 5">
    <name type="scientific">Candidatus Nomurabacteria bacterium GW2011_GWB1_37_5</name>
    <dbReference type="NCBI Taxonomy" id="1618742"/>
    <lineage>
        <taxon>Bacteria</taxon>
        <taxon>Candidatus Nomuraibacteriota</taxon>
    </lineage>
</organism>
<dbReference type="GO" id="GO:0005524">
    <property type="term" value="F:ATP binding"/>
    <property type="evidence" value="ECO:0007669"/>
    <property type="project" value="UniProtKB-KW"/>
</dbReference>
<dbReference type="PATRIC" id="fig|1618742.3.peg.812"/>
<reference evidence="4 5" key="1">
    <citation type="journal article" date="2015" name="Nature">
        <title>rRNA introns, odd ribosomes, and small enigmatic genomes across a large radiation of phyla.</title>
        <authorList>
            <person name="Brown C.T."/>
            <person name="Hug L.A."/>
            <person name="Thomas B.C."/>
            <person name="Sharon I."/>
            <person name="Castelle C.J."/>
            <person name="Singh A."/>
            <person name="Wilkins M.J."/>
            <person name="Williams K.H."/>
            <person name="Banfield J.F."/>
        </authorList>
    </citation>
    <scope>NUCLEOTIDE SEQUENCE [LARGE SCALE GENOMIC DNA]</scope>
</reference>
<dbReference type="InterPro" id="IPR009080">
    <property type="entry name" value="tRNAsynth_Ia_anticodon-bd"/>
</dbReference>
<dbReference type="Pfam" id="PF19302">
    <property type="entry name" value="DUF5915"/>
    <property type="match status" value="1"/>
</dbReference>
<dbReference type="GO" id="GO:0006428">
    <property type="term" value="P:isoleucyl-tRNA aminoacylation"/>
    <property type="evidence" value="ECO:0007669"/>
    <property type="project" value="TreeGrafter"/>
</dbReference>
<dbReference type="AlphaFoldDB" id="A0A0G0GT11"/>
<dbReference type="InterPro" id="IPR023586">
    <property type="entry name" value="Ile-tRNA-ligase_type2"/>
</dbReference>
<feature type="non-terminal residue" evidence="4">
    <location>
        <position position="1"/>
    </location>
</feature>
<comment type="caution">
    <text evidence="4">The sequence shown here is derived from an EMBL/GenBank/DDBJ whole genome shotgun (WGS) entry which is preliminary data.</text>
</comment>
<dbReference type="Proteomes" id="UP000033876">
    <property type="component" value="Unassembled WGS sequence"/>
</dbReference>
<protein>
    <submittedName>
        <fullName evidence="4">Isoleucine-tRNA ligase</fullName>
    </submittedName>
</protein>
<evidence type="ECO:0000313" key="4">
    <source>
        <dbReference type="EMBL" id="KKQ34198.1"/>
    </source>
</evidence>
<sequence length="222" mass="24451">KESVHLTNCPSFFGVTEENNLLLEKMETVRKIVSLGLEARQKAGIKVRQPLASLKVSAKGGSASGGKSFLKLSSEYFDLIKDEVNVKEVEFTAGKRPDLKEAPVLSKSGAIGYKTQSSEVVVPRSGLEEAVVELDTVITQELKEEGQYRELLRTIQDLRKNEGLQPNDKIGVTIDTDEIGKNLIQKFESDLKKTAGIINIDFTLNDGSEVVIDGLNFKIKIQ</sequence>